<dbReference type="AlphaFoldDB" id="A0A2G1XJ88"/>
<dbReference type="EMBL" id="NHZO01000147">
    <property type="protein sequence ID" value="PHQ51297.1"/>
    <property type="molecule type" value="Genomic_DNA"/>
</dbReference>
<dbReference type="OrthoDB" id="4113332at2"/>
<sequence>MRKTVLVPVRKSYCDAHIAKDGTEVEATASLSLGSHTWDLCLEHDVVFGRYLTDALGVPAEAPATSVVTGQGDADSRGLTHAVEGHVPDSGGLTPTMSVSAQDEPENDDDPGEVEHDEPERPSVMVSGDVPGYLIDEAREAVRNCGYDVVGRADDSTVLIICGEGAERNATKLADARERDLPCMDATVPGRFKSAVRAGEFTGGDPLPEPVKVGRSGLSERERNRLVRSWARENGYKVPDKGRIPMHVRHGYELSHKTTPDGEAVAA</sequence>
<dbReference type="Proteomes" id="UP000222531">
    <property type="component" value="Unassembled WGS sequence"/>
</dbReference>
<gene>
    <name evidence="4" type="ORF">BLA24_16280</name>
</gene>
<evidence type="ECO:0000313" key="4">
    <source>
        <dbReference type="EMBL" id="PHQ51297.1"/>
    </source>
</evidence>
<dbReference type="Pfam" id="PF23359">
    <property type="entry name" value="Lsr2_DNA-bd"/>
    <property type="match status" value="1"/>
</dbReference>
<evidence type="ECO:0000256" key="1">
    <source>
        <dbReference type="ARBA" id="ARBA00023125"/>
    </source>
</evidence>
<feature type="compositionally biased region" description="Acidic residues" evidence="2">
    <location>
        <begin position="103"/>
        <end position="117"/>
    </location>
</feature>
<dbReference type="Gene3D" id="4.10.320.10">
    <property type="entry name" value="E3-binding domain"/>
    <property type="match status" value="1"/>
</dbReference>
<proteinExistence type="predicted"/>
<keyword evidence="5" id="KW-1185">Reference proteome</keyword>
<comment type="caution">
    <text evidence="4">The sequence shown here is derived from an EMBL/GenBank/DDBJ whole genome shotgun (WGS) entry which is preliminary data.</text>
</comment>
<feature type="domain" description="Lsr2 DNA-binding" evidence="3">
    <location>
        <begin position="220"/>
        <end position="253"/>
    </location>
</feature>
<protein>
    <recommendedName>
        <fullName evidence="3">Lsr2 DNA-binding domain-containing protein</fullName>
    </recommendedName>
</protein>
<dbReference type="GO" id="GO:0003677">
    <property type="term" value="F:DNA binding"/>
    <property type="evidence" value="ECO:0007669"/>
    <property type="project" value="UniProtKB-KW"/>
</dbReference>
<accession>A0A2G1XJ88</accession>
<dbReference type="InterPro" id="IPR036625">
    <property type="entry name" value="E3-bd_dom_sf"/>
</dbReference>
<evidence type="ECO:0000259" key="3">
    <source>
        <dbReference type="Pfam" id="PF23359"/>
    </source>
</evidence>
<name>A0A2G1XJ88_STRCJ</name>
<evidence type="ECO:0000256" key="2">
    <source>
        <dbReference type="SAM" id="MobiDB-lite"/>
    </source>
</evidence>
<dbReference type="GO" id="GO:0016746">
    <property type="term" value="F:acyltransferase activity"/>
    <property type="evidence" value="ECO:0007669"/>
    <property type="project" value="InterPro"/>
</dbReference>
<dbReference type="InterPro" id="IPR055370">
    <property type="entry name" value="Lsr2_DNA-bd"/>
</dbReference>
<feature type="region of interest" description="Disordered" evidence="2">
    <location>
        <begin position="67"/>
        <end position="128"/>
    </location>
</feature>
<organism evidence="4 5">
    <name type="scientific">Streptomyces cinnamoneus</name>
    <name type="common">Streptoverticillium cinnamoneum</name>
    <dbReference type="NCBI Taxonomy" id="53446"/>
    <lineage>
        <taxon>Bacteria</taxon>
        <taxon>Bacillati</taxon>
        <taxon>Actinomycetota</taxon>
        <taxon>Actinomycetes</taxon>
        <taxon>Kitasatosporales</taxon>
        <taxon>Streptomycetaceae</taxon>
        <taxon>Streptomyces</taxon>
        <taxon>Streptomyces cinnamoneus group</taxon>
    </lineage>
</organism>
<keyword evidence="1" id="KW-0238">DNA-binding</keyword>
<dbReference type="RefSeq" id="WP_099199665.1">
    <property type="nucleotide sequence ID" value="NZ_NHZO01000147.1"/>
</dbReference>
<feature type="compositionally biased region" description="Basic and acidic residues" evidence="2">
    <location>
        <begin position="74"/>
        <end position="87"/>
    </location>
</feature>
<reference evidence="4 5" key="1">
    <citation type="journal article" date="2017" name="Biochemistry">
        <title>Identification of the Biosynthetic Pathway for the Antibiotic Bicyclomycin.</title>
        <authorList>
            <person name="Patteson J."/>
            <person name="Cai W."/>
            <person name="Johnson R.A."/>
            <person name="Santa Maria K."/>
            <person name="Li B."/>
        </authorList>
    </citation>
    <scope>NUCLEOTIDE SEQUENCE [LARGE SCALE GENOMIC DNA]</scope>
    <source>
        <strain evidence="4 5">ATCC 21532</strain>
    </source>
</reference>
<evidence type="ECO:0000313" key="5">
    <source>
        <dbReference type="Proteomes" id="UP000222531"/>
    </source>
</evidence>